<dbReference type="InterPro" id="IPR031148">
    <property type="entry name" value="Plexin"/>
</dbReference>
<proteinExistence type="inferred from homology"/>
<keyword evidence="3" id="KW-1003">Cell membrane</keyword>
<evidence type="ECO:0000256" key="4">
    <source>
        <dbReference type="ARBA" id="ARBA00022553"/>
    </source>
</evidence>
<dbReference type="FunFam" id="2.130.10.10:FF:000126">
    <property type="entry name" value="Plexin B1"/>
    <property type="match status" value="1"/>
</dbReference>
<dbReference type="GO" id="GO:0007162">
    <property type="term" value="P:negative regulation of cell adhesion"/>
    <property type="evidence" value="ECO:0007669"/>
    <property type="project" value="TreeGrafter"/>
</dbReference>
<evidence type="ECO:0000256" key="1">
    <source>
        <dbReference type="ARBA" id="ARBA00004251"/>
    </source>
</evidence>
<dbReference type="Pfam" id="PF17960">
    <property type="entry name" value="TIG_plexin"/>
    <property type="match status" value="1"/>
</dbReference>
<dbReference type="InterPro" id="IPR016201">
    <property type="entry name" value="PSI"/>
</dbReference>
<dbReference type="SUPFAM" id="SSF48350">
    <property type="entry name" value="GTPase activation domain, GAP"/>
    <property type="match status" value="1"/>
</dbReference>
<dbReference type="InterPro" id="IPR041019">
    <property type="entry name" value="TIG1_plexin"/>
</dbReference>
<keyword evidence="4" id="KW-0597">Phosphoprotein</keyword>
<evidence type="ECO:0000256" key="2">
    <source>
        <dbReference type="ARBA" id="ARBA00010297"/>
    </source>
</evidence>
<evidence type="ECO:0000256" key="11">
    <source>
        <dbReference type="ARBA" id="ARBA00023170"/>
    </source>
</evidence>
<dbReference type="InterPro" id="IPR008936">
    <property type="entry name" value="Rho_GTPase_activation_prot"/>
</dbReference>
<keyword evidence="8 15" id="KW-1133">Transmembrane helix</keyword>
<comment type="similarity">
    <text evidence="2">Belongs to the plexin family.</text>
</comment>
<keyword evidence="10" id="KW-1015">Disulfide bond</keyword>
<feature type="region of interest" description="Disordered" evidence="14">
    <location>
        <begin position="1077"/>
        <end position="1102"/>
    </location>
</feature>
<dbReference type="SMART" id="SM00423">
    <property type="entry name" value="PSI"/>
    <property type="match status" value="3"/>
</dbReference>
<dbReference type="SUPFAM" id="SSF103575">
    <property type="entry name" value="Plexin repeat"/>
    <property type="match status" value="1"/>
</dbReference>
<dbReference type="GO" id="GO:0017154">
    <property type="term" value="F:semaphorin receptor activity"/>
    <property type="evidence" value="ECO:0007669"/>
    <property type="project" value="InterPro"/>
</dbReference>
<keyword evidence="6" id="KW-0732">Signal</keyword>
<dbReference type="FunFam" id="2.60.40.10:FF:000203">
    <property type="entry name" value="Plexin B2"/>
    <property type="match status" value="1"/>
</dbReference>
<keyword evidence="9 15" id="KW-0472">Membrane</keyword>
<feature type="compositionally biased region" description="Basic residues" evidence="14">
    <location>
        <begin position="1091"/>
        <end position="1100"/>
    </location>
</feature>
<dbReference type="Pfam" id="PF24317">
    <property type="entry name" value="PSI_Plexin-B"/>
    <property type="match status" value="1"/>
</dbReference>
<evidence type="ECO:0000259" key="16">
    <source>
        <dbReference type="PROSITE" id="PS51004"/>
    </source>
</evidence>
<dbReference type="GO" id="GO:0030334">
    <property type="term" value="P:regulation of cell migration"/>
    <property type="evidence" value="ECO:0007669"/>
    <property type="project" value="TreeGrafter"/>
</dbReference>
<dbReference type="Pfam" id="PF24479">
    <property type="entry name" value="PSI_PlexinA-B"/>
    <property type="match status" value="1"/>
</dbReference>
<dbReference type="InterPro" id="IPR036352">
    <property type="entry name" value="Semap_dom_sf"/>
</dbReference>
<dbReference type="Pfam" id="PF08337">
    <property type="entry name" value="Plexin_cytopl"/>
    <property type="match status" value="1"/>
</dbReference>
<dbReference type="InterPro" id="IPR013783">
    <property type="entry name" value="Ig-like_fold"/>
</dbReference>
<dbReference type="FunFam" id="1.10.506.10:FF:000012">
    <property type="entry name" value="Plexin B1"/>
    <property type="match status" value="1"/>
</dbReference>
<comment type="caution">
    <text evidence="13">Lacks conserved residue(s) required for the propagation of feature annotation.</text>
</comment>
<feature type="compositionally biased region" description="Basic and acidic residues" evidence="14">
    <location>
        <begin position="1079"/>
        <end position="1090"/>
    </location>
</feature>
<feature type="transmembrane region" description="Helical" evidence="15">
    <location>
        <begin position="1269"/>
        <end position="1291"/>
    </location>
</feature>
<dbReference type="GO" id="GO:0008360">
    <property type="term" value="P:regulation of cell shape"/>
    <property type="evidence" value="ECO:0007669"/>
    <property type="project" value="TreeGrafter"/>
</dbReference>
<dbReference type="InterPro" id="IPR013548">
    <property type="entry name" value="Plexin_cytoplasmic_RasGAP_dom"/>
</dbReference>
<dbReference type="InterPro" id="IPR015943">
    <property type="entry name" value="WD40/YVTN_repeat-like_dom_sf"/>
</dbReference>
<dbReference type="InterPro" id="IPR057533">
    <property type="entry name" value="PSI_Plexin-B"/>
</dbReference>
<dbReference type="Proteomes" id="UP001295444">
    <property type="component" value="Chromosome 09"/>
</dbReference>
<dbReference type="SMART" id="SM00630">
    <property type="entry name" value="Sema"/>
    <property type="match status" value="1"/>
</dbReference>
<evidence type="ECO:0000256" key="15">
    <source>
        <dbReference type="SAM" id="Phobius"/>
    </source>
</evidence>
<dbReference type="Gene3D" id="2.60.40.10">
    <property type="entry name" value="Immunoglobulins"/>
    <property type="match status" value="4"/>
</dbReference>
<dbReference type="InterPro" id="IPR001627">
    <property type="entry name" value="Semap_dom"/>
</dbReference>
<dbReference type="PROSITE" id="PS51004">
    <property type="entry name" value="SEMA"/>
    <property type="match status" value="1"/>
</dbReference>
<dbReference type="GO" id="GO:0050772">
    <property type="term" value="P:positive regulation of axonogenesis"/>
    <property type="evidence" value="ECO:0007669"/>
    <property type="project" value="TreeGrafter"/>
</dbReference>
<dbReference type="InterPro" id="IPR041362">
    <property type="entry name" value="TIG2_plexin"/>
</dbReference>
<dbReference type="Pfam" id="PF18020">
    <property type="entry name" value="TIG_2"/>
    <property type="match status" value="1"/>
</dbReference>
<dbReference type="GO" id="GO:0005886">
    <property type="term" value="C:plasma membrane"/>
    <property type="evidence" value="ECO:0007669"/>
    <property type="project" value="UniProtKB-SubCell"/>
</dbReference>
<evidence type="ECO:0000256" key="14">
    <source>
        <dbReference type="SAM" id="MobiDB-lite"/>
    </source>
</evidence>
<evidence type="ECO:0000256" key="12">
    <source>
        <dbReference type="ARBA" id="ARBA00023180"/>
    </source>
</evidence>
<evidence type="ECO:0000256" key="6">
    <source>
        <dbReference type="ARBA" id="ARBA00022729"/>
    </source>
</evidence>
<dbReference type="FunFam" id="2.60.40.10:FF:000705">
    <property type="entry name" value="Plexin B1"/>
    <property type="match status" value="1"/>
</dbReference>
<keyword evidence="18" id="KW-1185">Reference proteome</keyword>
<keyword evidence="12" id="KW-0325">Glycoprotein</keyword>
<dbReference type="EMBL" id="OW240920">
    <property type="protein sequence ID" value="CAH2316472.1"/>
    <property type="molecule type" value="Genomic_DNA"/>
</dbReference>
<dbReference type="PANTHER" id="PTHR22625">
    <property type="entry name" value="PLEXIN"/>
    <property type="match status" value="1"/>
</dbReference>
<sequence length="1911" mass="214045">MNSLEKEKKTIGDYIWSIDNDILIIWTCQIDKPYAVLIVMLELLRFLPLFFCISSSTSFPNFFQPNVAFNHMARDPGSGYVYVGAVNRIYQLSSDLDLLVEDSTGPQLDSPECLPFKDPKDCLQASSTPNFNKLLIVNTHSEELLTCGHVFQGICDKRNLHNISNIIYRTVDPGDNQFVAANDPHVSTVGIVERTEGRDVMFVGRGLTARLSSGIPPITIRQLNKSPIFSNDGLGKLVVGDFSDYNNTFVGIFSNEGHVYFLFYRRGSKSQMEYKTYLGSVCSQDLLLYSYVEVPLVCNGGYNLAQAAHLETLNRELFVVFAATQGSGPVPSNRRALCSYKMEDIEKRVERARSLCYTNSGKGENDQEESGIEYGVNSKCGTLPEDSSTNFPCGGEHTPSPIASRISIDASPLLTDHSSLTAVTAMVEDSNTIVFLGNAGGNIDKVFVSPGQGLVYNTMEVVPGSAVSPDLLLDESGRLLYVMTESQVTRVPVAECSKYDTCDSCHQARDPFCGWCVLEGKCTQRKQCDNYLERNHWLWSFDNLTHCPIIEDVVPANQSRQDQTDISMTVLLLPALADQGSWQCLFDEWSHLAHVEGNQITCPSPPSEVLPPNQQGKDHVTLKLALLFHDITVAVTNFTFYDCGAVMELSTNAPCGGCVSSPWRCNWCLSDHRCTHTSDCGQDQTVIYSQNQNDMQHFLWGPDACPRIERIVDSRFIPVGIERKLDLIGRNFHLLEGEEQEYRCAVEVEGNPMILPAHIERVAENENLYQVHCDAHKYEYPLQVMEQRVNVYAVTGSGYRVDNEKNVQVILYNCSVGQPDCSRCHALDPAYSCLWCGDEVDASCVHSSQCEKKPIDICPTPLIMSFFPQTGIIYGGTTVTINGVNMGQKAEEVSVKLAGHPCDLKPDLYVVSNRIVCTLSASDEEKSGPVEVIVNDRTPGVSNQLFTYQDPVLRSLTPTKGPMAGGTIITIFGSKLSTGDQITVTVGDLPCKLSDNVTDKEIHCKTNPSPELQELTLRVFYGTTEKVLEEIQFNYTENPTISSAVPSSGFYGGGRLIMVSGSGFDVVQHPLMRVLAKQSPEELRKGDGESRRRRKRRRRRREMDGLTLQKFNELCILNSSSTLECMSPSIPENLVPVEVLFILDNIQIAFSSLGENFTYHRNPTLRPLNRDMPNNPYSLKPGNVLDIEGEGLDSGISKQEVIAMIGDGICAVRTLTHSHLYCDPPLVAPQPLDASTSLPEFVVQMGKLQFNLGTVKYDVEGQHSFPKEAIIGLAVGGALLIPVVLIIIFMYRRQSKMAMKDYKKVLVQLENLETSVGDQCKKEFTDLMTEMMDLTSDLEGSGIPNLDYKTYVERIFFPGHTSSPLRKTLDVPESKRVTVEQGLTQLCNLLNNKLFLTKLIETLDAQPTLSQRDRCHAASLLTVALHGKLEYLTDVMKTLLIGLIDQCVAKNPKLLLRRTETIVEKLLTNWMAICLHSYLREAAAEPLYMLFCAIKYQVDKGPVDAVTGKAKRTLNDGRLLREDIEYRPMTLTVLVKSDGEMQRVPVRVLDTDTITQVKQKILNHVYKGTPFSKRPPAHTLDLEWRSGNAGHLTLSDEDLTSLTQGQWKRLNTVNHYKVPDNATVALIPRLHNNQCDTPNNSFLGGEKTPMLEDGEDGGIKTWHLVKSQEEPEVCKNRRSSLRERERPKAVPEIYLTRLLSMKGTLQKFVDDTFQVMLGVNRPVPISVKYFFDFLDEMAEKHEIEETDIVHIWKTHSLMQRFWVLILKHPQMVFDVEVSENVDSILSVIAQTFIDSCTISEHKVGRDSPVNKLLYAREIPRYKQLVEKYYSDIKQTAPASYQEMNSSLTELSGIHSEQFSPLVALHELYNYIIKYYDQISAALEEDPNGQKMQLAYRLQQISSLVENKVTDL</sequence>
<dbReference type="Pfam" id="PF01403">
    <property type="entry name" value="Sema"/>
    <property type="match status" value="1"/>
</dbReference>
<dbReference type="Pfam" id="PF20170">
    <property type="entry name" value="Plexin_RBD"/>
    <property type="match status" value="1"/>
</dbReference>
<dbReference type="Gene3D" id="1.10.506.10">
    <property type="entry name" value="GTPase Activation - p120gap, domain 1"/>
    <property type="match status" value="1"/>
</dbReference>
<dbReference type="InterPro" id="IPR002909">
    <property type="entry name" value="IPT_dom"/>
</dbReference>
<dbReference type="InterPro" id="IPR002165">
    <property type="entry name" value="Plexin_repeat"/>
</dbReference>
<evidence type="ECO:0000256" key="9">
    <source>
        <dbReference type="ARBA" id="ARBA00023136"/>
    </source>
</evidence>
<evidence type="ECO:0000313" key="17">
    <source>
        <dbReference type="EMBL" id="CAH2316472.1"/>
    </source>
</evidence>
<evidence type="ECO:0000256" key="7">
    <source>
        <dbReference type="ARBA" id="ARBA00022737"/>
    </source>
</evidence>
<dbReference type="SUPFAM" id="SSF81296">
    <property type="entry name" value="E set domains"/>
    <property type="match status" value="3"/>
</dbReference>
<dbReference type="Pfam" id="PF01437">
    <property type="entry name" value="PSI"/>
    <property type="match status" value="1"/>
</dbReference>
<dbReference type="Pfam" id="PF01833">
    <property type="entry name" value="TIG"/>
    <property type="match status" value="3"/>
</dbReference>
<dbReference type="SUPFAM" id="SSF101912">
    <property type="entry name" value="Sema domain"/>
    <property type="match status" value="1"/>
</dbReference>
<evidence type="ECO:0000313" key="18">
    <source>
        <dbReference type="Proteomes" id="UP001295444"/>
    </source>
</evidence>
<evidence type="ECO:0000256" key="13">
    <source>
        <dbReference type="PROSITE-ProRule" id="PRU00352"/>
    </source>
</evidence>
<dbReference type="Gene3D" id="2.130.10.10">
    <property type="entry name" value="YVTN repeat-like/Quinoprotein amine dehydrogenase"/>
    <property type="match status" value="1"/>
</dbReference>
<reference evidence="17" key="1">
    <citation type="submission" date="2022-03" db="EMBL/GenBank/DDBJ databases">
        <authorList>
            <person name="Alioto T."/>
            <person name="Alioto T."/>
            <person name="Gomez Garrido J."/>
        </authorList>
    </citation>
    <scope>NUCLEOTIDE SEQUENCE</scope>
</reference>
<organism evidence="17 18">
    <name type="scientific">Pelobates cultripes</name>
    <name type="common">Western spadefoot toad</name>
    <dbReference type="NCBI Taxonomy" id="61616"/>
    <lineage>
        <taxon>Eukaryota</taxon>
        <taxon>Metazoa</taxon>
        <taxon>Chordata</taxon>
        <taxon>Craniata</taxon>
        <taxon>Vertebrata</taxon>
        <taxon>Euteleostomi</taxon>
        <taxon>Amphibia</taxon>
        <taxon>Batrachia</taxon>
        <taxon>Anura</taxon>
        <taxon>Pelobatoidea</taxon>
        <taxon>Pelobatidae</taxon>
        <taxon>Pelobates</taxon>
    </lineage>
</organism>
<dbReference type="SMART" id="SM00429">
    <property type="entry name" value="IPT"/>
    <property type="match status" value="3"/>
</dbReference>
<dbReference type="GO" id="GO:0002116">
    <property type="term" value="C:semaphorin receptor complex"/>
    <property type="evidence" value="ECO:0007669"/>
    <property type="project" value="TreeGrafter"/>
</dbReference>
<name>A0AAD1T1C8_PELCU</name>
<evidence type="ECO:0000256" key="10">
    <source>
        <dbReference type="ARBA" id="ARBA00023157"/>
    </source>
</evidence>
<evidence type="ECO:0000256" key="5">
    <source>
        <dbReference type="ARBA" id="ARBA00022692"/>
    </source>
</evidence>
<evidence type="ECO:0000256" key="3">
    <source>
        <dbReference type="ARBA" id="ARBA00022475"/>
    </source>
</evidence>
<dbReference type="PANTHER" id="PTHR22625:SF33">
    <property type="entry name" value="PLEXIN-B3"/>
    <property type="match status" value="1"/>
</dbReference>
<protein>
    <submittedName>
        <fullName evidence="17">Plexin-B3 isoform X2</fullName>
    </submittedName>
</protein>
<evidence type="ECO:0000256" key="8">
    <source>
        <dbReference type="ARBA" id="ARBA00022989"/>
    </source>
</evidence>
<accession>A0AAD1T1C8</accession>
<keyword evidence="11" id="KW-0675">Receptor</keyword>
<dbReference type="FunFam" id="2.60.40.10:FF:000131">
    <property type="entry name" value="Plexin A2"/>
    <property type="match status" value="1"/>
</dbReference>
<dbReference type="Gene3D" id="3.10.20.90">
    <property type="entry name" value="Phosphatidylinositol 3-kinase Catalytic Subunit, Chain A, domain 1"/>
    <property type="match status" value="1"/>
</dbReference>
<gene>
    <name evidence="17" type="ORF">PECUL_23A021755</name>
</gene>
<comment type="subcellular location">
    <subcellularLocation>
        <location evidence="1">Cell membrane</location>
        <topology evidence="1">Single-pass type I membrane protein</topology>
    </subcellularLocation>
</comment>
<keyword evidence="5 15" id="KW-0812">Transmembrane</keyword>
<keyword evidence="7" id="KW-0677">Repeat</keyword>
<dbReference type="InterPro" id="IPR046800">
    <property type="entry name" value="Plexin_RBD"/>
</dbReference>
<feature type="domain" description="Sema" evidence="16">
    <location>
        <begin position="41"/>
        <end position="493"/>
    </location>
</feature>
<dbReference type="InterPro" id="IPR014756">
    <property type="entry name" value="Ig_E-set"/>
</dbReference>